<gene>
    <name evidence="1" type="ORF">SASPL_150103</name>
</gene>
<dbReference type="EMBL" id="PNBA02000020">
    <property type="protein sequence ID" value="KAG6388671.1"/>
    <property type="molecule type" value="Genomic_DNA"/>
</dbReference>
<dbReference type="OrthoDB" id="1924480at2759"/>
<accession>A0A8X8W666</accession>
<reference evidence="1" key="1">
    <citation type="submission" date="2018-01" db="EMBL/GenBank/DDBJ databases">
        <authorList>
            <person name="Mao J.F."/>
        </authorList>
    </citation>
    <scope>NUCLEOTIDE SEQUENCE</scope>
    <source>
        <strain evidence="1">Huo1</strain>
        <tissue evidence="1">Leaf</tissue>
    </source>
</reference>
<organism evidence="1">
    <name type="scientific">Salvia splendens</name>
    <name type="common">Scarlet sage</name>
    <dbReference type="NCBI Taxonomy" id="180675"/>
    <lineage>
        <taxon>Eukaryota</taxon>
        <taxon>Viridiplantae</taxon>
        <taxon>Streptophyta</taxon>
        <taxon>Embryophyta</taxon>
        <taxon>Tracheophyta</taxon>
        <taxon>Spermatophyta</taxon>
        <taxon>Magnoliopsida</taxon>
        <taxon>eudicotyledons</taxon>
        <taxon>Gunneridae</taxon>
        <taxon>Pentapetalae</taxon>
        <taxon>asterids</taxon>
        <taxon>lamiids</taxon>
        <taxon>Lamiales</taxon>
        <taxon>Lamiaceae</taxon>
        <taxon>Nepetoideae</taxon>
        <taxon>Mentheae</taxon>
        <taxon>Salviinae</taxon>
        <taxon>Salvia</taxon>
        <taxon>Salvia subgen. Calosphace</taxon>
        <taxon>core Calosphace</taxon>
    </lineage>
</organism>
<evidence type="ECO:0000313" key="2">
    <source>
        <dbReference type="Proteomes" id="UP000298416"/>
    </source>
</evidence>
<keyword evidence="2" id="KW-1185">Reference proteome</keyword>
<name>A0A8X8W666_SALSN</name>
<dbReference type="PANTHER" id="PTHR35995">
    <property type="entry name" value="OS04G0690500 PROTEIN"/>
    <property type="match status" value="1"/>
</dbReference>
<dbReference type="Proteomes" id="UP000298416">
    <property type="component" value="Unassembled WGS sequence"/>
</dbReference>
<proteinExistence type="predicted"/>
<dbReference type="AlphaFoldDB" id="A0A8X8W666"/>
<evidence type="ECO:0000313" key="1">
    <source>
        <dbReference type="EMBL" id="KAG6388671.1"/>
    </source>
</evidence>
<sequence length="163" mass="19046">MNCRRERERERGRMECGRDERRWCCYHPTEMVVGVCGLCLNEKLLVVAKRRQPITHYSFFPKIFALTHLRKSHSPSSPSPQDSFISIKFEENGVAIWDKGKTSKIAHDEKYCDEKLKSVVEPRRSLRWRRQIGHLFHLIKRRRPAKATSAPSTLKGRMLNIGG</sequence>
<protein>
    <submittedName>
        <fullName evidence="1">Uncharacterized protein</fullName>
    </submittedName>
</protein>
<dbReference type="PANTHER" id="PTHR35995:SF1">
    <property type="entry name" value="OS04G0690500 PROTEIN"/>
    <property type="match status" value="1"/>
</dbReference>
<comment type="caution">
    <text evidence="1">The sequence shown here is derived from an EMBL/GenBank/DDBJ whole genome shotgun (WGS) entry which is preliminary data.</text>
</comment>
<reference evidence="1" key="2">
    <citation type="submission" date="2020-08" db="EMBL/GenBank/DDBJ databases">
        <title>Plant Genome Project.</title>
        <authorList>
            <person name="Zhang R.-G."/>
        </authorList>
    </citation>
    <scope>NUCLEOTIDE SEQUENCE</scope>
    <source>
        <strain evidence="1">Huo1</strain>
        <tissue evidence="1">Leaf</tissue>
    </source>
</reference>